<evidence type="ECO:0000256" key="7">
    <source>
        <dbReference type="ARBA" id="ARBA00023136"/>
    </source>
</evidence>
<keyword evidence="13" id="KW-1185">Reference proteome</keyword>
<reference evidence="12 13" key="1">
    <citation type="submission" date="2017-04" db="EMBL/GenBank/DDBJ databases">
        <title>Genome sequencing of [Candida] sorbophila.</title>
        <authorList>
            <person name="Ahn J.O."/>
        </authorList>
    </citation>
    <scope>NUCLEOTIDE SEQUENCE [LARGE SCALE GENOMIC DNA]</scope>
    <source>
        <strain evidence="12 13">DS02</strain>
    </source>
</reference>
<keyword evidence="7 9" id="KW-0472">Membrane</keyword>
<dbReference type="InterPro" id="IPR016439">
    <property type="entry name" value="Lag1/Lac1-like"/>
</dbReference>
<dbReference type="SMART" id="SM00724">
    <property type="entry name" value="TLC"/>
    <property type="match status" value="1"/>
</dbReference>
<dbReference type="GO" id="GO:0046513">
    <property type="term" value="P:ceramide biosynthetic process"/>
    <property type="evidence" value="ECO:0007669"/>
    <property type="project" value="InterPro"/>
</dbReference>
<dbReference type="GO" id="GO:0005789">
    <property type="term" value="C:endoplasmic reticulum membrane"/>
    <property type="evidence" value="ECO:0007669"/>
    <property type="project" value="UniProtKB-SubCell"/>
</dbReference>
<proteinExistence type="inferred from homology"/>
<keyword evidence="5" id="KW-0256">Endoplasmic reticulum</keyword>
<evidence type="ECO:0000256" key="2">
    <source>
        <dbReference type="ARBA" id="ARBA00009808"/>
    </source>
</evidence>
<dbReference type="OrthoDB" id="3053196at2759"/>
<keyword evidence="8" id="KW-0325">Glycoprotein</keyword>
<dbReference type="EMBL" id="NDIQ01000022">
    <property type="protein sequence ID" value="PRT55723.1"/>
    <property type="molecule type" value="Genomic_DNA"/>
</dbReference>
<evidence type="ECO:0000256" key="5">
    <source>
        <dbReference type="ARBA" id="ARBA00022824"/>
    </source>
</evidence>
<accession>A0A2T0FL55</accession>
<feature type="transmembrane region" description="Helical" evidence="10">
    <location>
        <begin position="69"/>
        <end position="87"/>
    </location>
</feature>
<feature type="transmembrane region" description="Helical" evidence="10">
    <location>
        <begin position="245"/>
        <end position="263"/>
    </location>
</feature>
<dbReference type="PROSITE" id="PS50922">
    <property type="entry name" value="TLC"/>
    <property type="match status" value="1"/>
</dbReference>
<organism evidence="12 13">
    <name type="scientific">Wickerhamiella sorbophila</name>
    <dbReference type="NCBI Taxonomy" id="45607"/>
    <lineage>
        <taxon>Eukaryota</taxon>
        <taxon>Fungi</taxon>
        <taxon>Dikarya</taxon>
        <taxon>Ascomycota</taxon>
        <taxon>Saccharomycotina</taxon>
        <taxon>Dipodascomycetes</taxon>
        <taxon>Dipodascales</taxon>
        <taxon>Trichomonascaceae</taxon>
        <taxon>Wickerhamiella</taxon>
    </lineage>
</organism>
<dbReference type="Proteomes" id="UP000238350">
    <property type="component" value="Unassembled WGS sequence"/>
</dbReference>
<keyword evidence="4 9" id="KW-0812">Transmembrane</keyword>
<feature type="transmembrane region" description="Helical" evidence="10">
    <location>
        <begin position="123"/>
        <end position="145"/>
    </location>
</feature>
<evidence type="ECO:0000256" key="6">
    <source>
        <dbReference type="ARBA" id="ARBA00022989"/>
    </source>
</evidence>
<dbReference type="Pfam" id="PF03798">
    <property type="entry name" value="TRAM_LAG1_CLN8"/>
    <property type="match status" value="1"/>
</dbReference>
<evidence type="ECO:0000259" key="11">
    <source>
        <dbReference type="PROSITE" id="PS50922"/>
    </source>
</evidence>
<comment type="caution">
    <text evidence="12">The sequence shown here is derived from an EMBL/GenBank/DDBJ whole genome shotgun (WGS) entry which is preliminary data.</text>
</comment>
<evidence type="ECO:0000256" key="10">
    <source>
        <dbReference type="SAM" id="Phobius"/>
    </source>
</evidence>
<protein>
    <submittedName>
        <fullName evidence="12">Sphingosine N-acyltransferase LAG1</fullName>
    </submittedName>
</protein>
<dbReference type="STRING" id="45607.A0A2T0FL55"/>
<feature type="transmembrane region" description="Helical" evidence="10">
    <location>
        <begin position="344"/>
        <end position="366"/>
    </location>
</feature>
<evidence type="ECO:0000256" key="1">
    <source>
        <dbReference type="ARBA" id="ARBA00004477"/>
    </source>
</evidence>
<dbReference type="InterPro" id="IPR006634">
    <property type="entry name" value="TLC-dom"/>
</dbReference>
<dbReference type="GeneID" id="36517091"/>
<name>A0A2T0FL55_9ASCO</name>
<dbReference type="GO" id="GO:0050291">
    <property type="term" value="F:sphingosine N-acyltransferase activity"/>
    <property type="evidence" value="ECO:0007669"/>
    <property type="project" value="InterPro"/>
</dbReference>
<feature type="transmembrane region" description="Helical" evidence="10">
    <location>
        <begin position="299"/>
        <end position="324"/>
    </location>
</feature>
<dbReference type="AlphaFoldDB" id="A0A2T0FL55"/>
<keyword evidence="6 10" id="KW-1133">Transmembrane helix</keyword>
<feature type="transmembrane region" description="Helical" evidence="10">
    <location>
        <begin position="211"/>
        <end position="233"/>
    </location>
</feature>
<evidence type="ECO:0000313" key="13">
    <source>
        <dbReference type="Proteomes" id="UP000238350"/>
    </source>
</evidence>
<dbReference type="RefSeq" id="XP_024665668.1">
    <property type="nucleotide sequence ID" value="XM_024809900.1"/>
</dbReference>
<feature type="transmembrane region" description="Helical" evidence="10">
    <location>
        <begin position="166"/>
        <end position="185"/>
    </location>
</feature>
<comment type="similarity">
    <text evidence="2">Belongs to the sphingosine N-acyltransferase family.</text>
</comment>
<evidence type="ECO:0000256" key="8">
    <source>
        <dbReference type="ARBA" id="ARBA00023180"/>
    </source>
</evidence>
<comment type="subcellular location">
    <subcellularLocation>
        <location evidence="1">Endoplasmic reticulum membrane</location>
        <topology evidence="1">Multi-pass membrane protein</topology>
    </subcellularLocation>
</comment>
<dbReference type="PIRSF" id="PIRSF005225">
    <property type="entry name" value="LAG1_LAC1"/>
    <property type="match status" value="1"/>
</dbReference>
<sequence length="400" mass="46889">MTTRRRGSSFGHIDVGDTQGSSFSTSAGVDDYLRKRFEAVDKPEGAVTRKAAVKAQAKKERYVKKANNISWEIPLAVLVAIYAYYFMFAANDPTHWLQGCVRLSYRVLGTSDPVIYGKGKRDLLFVAFHVLWFTFAREFIMQVILKPIARSCGFTTRHKINRFVEQSYSILYYGISGPVGIYIMYKADYANLWFFRTTGFYESFPHRELDAWFKAFYLLQGAFWAQQALVLVLALEARRKDFKELVFHHVVTVALIILSYRFHFTYMGLVIYITMDVSDFFLATSKVMNYLDSPLTPPFFFLFVVVWAYLRHYVNLVVLWSILTEFRTVGPFELNWVTQQYKCWISQYITFALLTALQLVNLYWFVLIIRIAYRYVVHNEQEDVRSEGEDDEEEEEEEKE</sequence>
<evidence type="ECO:0000313" key="12">
    <source>
        <dbReference type="EMBL" id="PRT55723.1"/>
    </source>
</evidence>
<dbReference type="PANTHER" id="PTHR12560:SF11">
    <property type="entry name" value="CERAMIDE SYNTHASE LAC1-RELATED"/>
    <property type="match status" value="1"/>
</dbReference>
<gene>
    <name evidence="12" type="ORF">B9G98_03343</name>
</gene>
<dbReference type="PANTHER" id="PTHR12560">
    <property type="entry name" value="LONGEVITY ASSURANCE FACTOR 1 LAG1"/>
    <property type="match status" value="1"/>
</dbReference>
<feature type="domain" description="TLC" evidence="11">
    <location>
        <begin position="158"/>
        <end position="377"/>
    </location>
</feature>
<evidence type="ECO:0000256" key="3">
    <source>
        <dbReference type="ARBA" id="ARBA00022679"/>
    </source>
</evidence>
<keyword evidence="3 12" id="KW-0808">Transferase</keyword>
<evidence type="ECO:0000256" key="4">
    <source>
        <dbReference type="ARBA" id="ARBA00022692"/>
    </source>
</evidence>
<keyword evidence="12" id="KW-0012">Acyltransferase</keyword>
<evidence type="ECO:0000256" key="9">
    <source>
        <dbReference type="PROSITE-ProRule" id="PRU00205"/>
    </source>
</evidence>